<dbReference type="Proteomes" id="UP000005561">
    <property type="component" value="Unassembled WGS sequence"/>
</dbReference>
<evidence type="ECO:0000313" key="2">
    <source>
        <dbReference type="Proteomes" id="UP000005561"/>
    </source>
</evidence>
<gene>
    <name evidence="1" type="ORF">BRYFOR_06914</name>
</gene>
<comment type="caution">
    <text evidence="1">The sequence shown here is derived from an EMBL/GenBank/DDBJ whole genome shotgun (WGS) entry which is preliminary data.</text>
</comment>
<dbReference type="EMBL" id="ACCL02000007">
    <property type="protein sequence ID" value="EET61269.1"/>
    <property type="molecule type" value="Genomic_DNA"/>
</dbReference>
<keyword evidence="2" id="KW-1185">Reference proteome</keyword>
<reference evidence="1" key="1">
    <citation type="submission" date="2009-07" db="EMBL/GenBank/DDBJ databases">
        <authorList>
            <person name="Weinstock G."/>
            <person name="Sodergren E."/>
            <person name="Clifton S."/>
            <person name="Fulton L."/>
            <person name="Fulton B."/>
            <person name="Courtney L."/>
            <person name="Fronick C."/>
            <person name="Harrison M."/>
            <person name="Strong C."/>
            <person name="Farmer C."/>
            <person name="Delahaunty K."/>
            <person name="Markovic C."/>
            <person name="Hall O."/>
            <person name="Minx P."/>
            <person name="Tomlinson C."/>
            <person name="Mitreva M."/>
            <person name="Nelson J."/>
            <person name="Hou S."/>
            <person name="Wollam A."/>
            <person name="Pepin K.H."/>
            <person name="Johnson M."/>
            <person name="Bhonagiri V."/>
            <person name="Nash W.E."/>
            <person name="Warren W."/>
            <person name="Chinwalla A."/>
            <person name="Mardis E.R."/>
            <person name="Wilson R.K."/>
        </authorList>
    </citation>
    <scope>NUCLEOTIDE SEQUENCE [LARGE SCALE GENOMIC DNA]</scope>
    <source>
        <strain evidence="1">DSM 14469</strain>
    </source>
</reference>
<organism evidence="1 2">
    <name type="scientific">Marvinbryantia formatexigens DSM 14469</name>
    <dbReference type="NCBI Taxonomy" id="478749"/>
    <lineage>
        <taxon>Bacteria</taxon>
        <taxon>Bacillati</taxon>
        <taxon>Bacillota</taxon>
        <taxon>Clostridia</taxon>
        <taxon>Lachnospirales</taxon>
        <taxon>Lachnospiraceae</taxon>
        <taxon>Marvinbryantia</taxon>
    </lineage>
</organism>
<proteinExistence type="predicted"/>
<evidence type="ECO:0000313" key="1">
    <source>
        <dbReference type="EMBL" id="EET61269.1"/>
    </source>
</evidence>
<sequence>MYKERRKNPAVEMSEYTKIKNIYDKNYDIREKTIHLRWKNGECRREGALLFCAKVWYTRNK</sequence>
<protein>
    <submittedName>
        <fullName evidence="1">Uncharacterized protein</fullName>
    </submittedName>
</protein>
<dbReference type="AlphaFoldDB" id="C6LE65"/>
<name>C6LE65_9FIRM</name>
<accession>C6LE65</accession>